<sequence>MNKLKRRLLPLCLLLFAFCLFPGCSHFKPQPRKLAPEKVWQQVQQSYSEPRPPYWAEGDLTFSSPDFNQSFSFTLRWESPHRMRIDVAGFLGFTLASAAVCNSLAWLNIPIKSVYLKGQIQKIDSASANALGFSLDQFLKMLEGRPPLLPGKCDFAGEDEFLSFSYQDSLAAYIFRVDPKLGRIAEYRVQNGTEDLQQISYGNWRTLGPSSRPYAIEMTKPRQDLEMSVTYRKISPVESFKPETWQQLLPRGVTPGEF</sequence>
<keyword evidence="1" id="KW-0812">Transmembrane</keyword>
<gene>
    <name evidence="3" type="ORF">HY768_11155</name>
</gene>
<dbReference type="AlphaFoldDB" id="A0A933IBI9"/>
<protein>
    <submittedName>
        <fullName evidence="3">DUF4292 domain-containing protein</fullName>
    </submittedName>
</protein>
<evidence type="ECO:0000313" key="4">
    <source>
        <dbReference type="Proteomes" id="UP000736328"/>
    </source>
</evidence>
<organism evidence="3 4">
    <name type="scientific">candidate division TA06 bacterium</name>
    <dbReference type="NCBI Taxonomy" id="2250710"/>
    <lineage>
        <taxon>Bacteria</taxon>
        <taxon>Bacteria division TA06</taxon>
    </lineage>
</organism>
<reference evidence="3" key="1">
    <citation type="submission" date="2020-07" db="EMBL/GenBank/DDBJ databases">
        <title>Huge and variable diversity of episymbiotic CPR bacteria and DPANN archaea in groundwater ecosystems.</title>
        <authorList>
            <person name="He C.Y."/>
            <person name="Keren R."/>
            <person name="Whittaker M."/>
            <person name="Farag I.F."/>
            <person name="Doudna J."/>
            <person name="Cate J.H.D."/>
            <person name="Banfield J.F."/>
        </authorList>
    </citation>
    <scope>NUCLEOTIDE SEQUENCE</scope>
    <source>
        <strain evidence="3">NC_groundwater_1520_Pr4_B-0.1um_53_5</strain>
    </source>
</reference>
<dbReference type="EMBL" id="JACQXR010000155">
    <property type="protein sequence ID" value="MBI4727756.1"/>
    <property type="molecule type" value="Genomic_DNA"/>
</dbReference>
<evidence type="ECO:0000256" key="2">
    <source>
        <dbReference type="SAM" id="SignalP"/>
    </source>
</evidence>
<evidence type="ECO:0000313" key="3">
    <source>
        <dbReference type="EMBL" id="MBI4727756.1"/>
    </source>
</evidence>
<feature type="signal peptide" evidence="2">
    <location>
        <begin position="1"/>
        <end position="27"/>
    </location>
</feature>
<name>A0A933IBI9_UNCT6</name>
<dbReference type="Proteomes" id="UP000736328">
    <property type="component" value="Unassembled WGS sequence"/>
</dbReference>
<comment type="caution">
    <text evidence="3">The sequence shown here is derived from an EMBL/GenBank/DDBJ whole genome shotgun (WGS) entry which is preliminary data.</text>
</comment>
<dbReference type="Gene3D" id="2.50.20.10">
    <property type="entry name" value="Lipoprotein localisation LolA/LolB/LppX"/>
    <property type="match status" value="1"/>
</dbReference>
<accession>A0A933IBI9</accession>
<feature type="transmembrane region" description="Helical" evidence="1">
    <location>
        <begin position="87"/>
        <end position="107"/>
    </location>
</feature>
<dbReference type="SUPFAM" id="SSF89392">
    <property type="entry name" value="Prokaryotic lipoproteins and lipoprotein localization factors"/>
    <property type="match status" value="1"/>
</dbReference>
<evidence type="ECO:0000256" key="1">
    <source>
        <dbReference type="SAM" id="Phobius"/>
    </source>
</evidence>
<dbReference type="Pfam" id="PF14125">
    <property type="entry name" value="DUF4292"/>
    <property type="match status" value="1"/>
</dbReference>
<keyword evidence="2" id="KW-0732">Signal</keyword>
<feature type="chain" id="PRO_5036713142" evidence="2">
    <location>
        <begin position="28"/>
        <end position="258"/>
    </location>
</feature>
<dbReference type="InterPro" id="IPR029046">
    <property type="entry name" value="LolA/LolB/LppX"/>
</dbReference>
<proteinExistence type="predicted"/>
<keyword evidence="1" id="KW-0472">Membrane</keyword>
<keyword evidence="1" id="KW-1133">Transmembrane helix</keyword>
<dbReference type="InterPro" id="IPR025634">
    <property type="entry name" value="DUF4292"/>
</dbReference>